<dbReference type="Gene3D" id="1.10.630.10">
    <property type="entry name" value="Cytochrome P450"/>
    <property type="match status" value="1"/>
</dbReference>
<evidence type="ECO:0000256" key="2">
    <source>
        <dbReference type="ARBA" id="ARBA00022723"/>
    </source>
</evidence>
<keyword evidence="4" id="KW-1133">Transmembrane helix</keyword>
<sequence>MTLPILIQASAASGFVVLLYFLYYCYLHPLSRYPGPPLAAVTNLWKTYHLWTLGLPHTLVRLHEKYGDIVRVGPNDLSFRTSDAVNTIYKAGRQLQKTSFYDGFTAFNPNIFGTQDEEFHSVRRRQMSPVFSLQSIKKMEHSIDKHILKLRNNLDHFANTDEEFDLKKIIAFYIFDVLGELAFSRSFDSQDARDPSRLPPIKDHVYLACLMAMTPDALPWIKRVLPYIPVSWLQRLLRARAQLRDLAAACVRRRIDDKSSDRKDLLSCLLNAIDPDTGAKLTELDINTEAFGMIVAGSHTTSGTITLLFAHLLHNPEILNKVVQELDSRLSDQTSQVIPYQDLEKDLPYTMACIYENFRINPVFTMPLPRKITTPGGFTIHECQIPQNTTVFALNHVVHHNPSTWGKDHDEFKPDRFLGPNGKQLQGARYCAEEL</sequence>
<feature type="transmembrane region" description="Helical" evidence="4">
    <location>
        <begin position="6"/>
        <end position="26"/>
    </location>
</feature>
<evidence type="ECO:0000313" key="6">
    <source>
        <dbReference type="Proteomes" id="UP000730481"/>
    </source>
</evidence>
<keyword evidence="3" id="KW-0408">Iron</keyword>
<comment type="caution">
    <text evidence="5">The sequence shown here is derived from an EMBL/GenBank/DDBJ whole genome shotgun (WGS) entry which is preliminary data.</text>
</comment>
<keyword evidence="4" id="KW-0812">Transmembrane</keyword>
<evidence type="ECO:0000256" key="3">
    <source>
        <dbReference type="ARBA" id="ARBA00023004"/>
    </source>
</evidence>
<proteinExistence type="predicted"/>
<dbReference type="InterPro" id="IPR050121">
    <property type="entry name" value="Cytochrome_P450_monoxygenase"/>
</dbReference>
<reference evidence="5" key="1">
    <citation type="journal article" date="2017" name="Mycologia">
        <title>Fusarium algeriense, sp. nov., a novel toxigenic crown rot pathogen of durum wheat from Algeria is nested in the Fusarium burgessii species complex.</title>
        <authorList>
            <person name="Laraba I."/>
            <person name="Keddad A."/>
            <person name="Boureghda H."/>
            <person name="Abdallah N."/>
            <person name="Vaughan M.M."/>
            <person name="Proctor R.H."/>
            <person name="Busman M."/>
            <person name="O'Donnell K."/>
        </authorList>
    </citation>
    <scope>NUCLEOTIDE SEQUENCE</scope>
    <source>
        <strain evidence="5">NRRL 25174</strain>
    </source>
</reference>
<name>A0A9P5AJH4_9HYPO</name>
<dbReference type="GO" id="GO:0016705">
    <property type="term" value="F:oxidoreductase activity, acting on paired donors, with incorporation or reduction of molecular oxygen"/>
    <property type="evidence" value="ECO:0007669"/>
    <property type="project" value="InterPro"/>
</dbReference>
<dbReference type="InterPro" id="IPR036396">
    <property type="entry name" value="Cyt_P450_sf"/>
</dbReference>
<organism evidence="5 6">
    <name type="scientific">Fusarium beomiforme</name>
    <dbReference type="NCBI Taxonomy" id="44412"/>
    <lineage>
        <taxon>Eukaryota</taxon>
        <taxon>Fungi</taxon>
        <taxon>Dikarya</taxon>
        <taxon>Ascomycota</taxon>
        <taxon>Pezizomycotina</taxon>
        <taxon>Sordariomycetes</taxon>
        <taxon>Hypocreomycetidae</taxon>
        <taxon>Hypocreales</taxon>
        <taxon>Nectriaceae</taxon>
        <taxon>Fusarium</taxon>
        <taxon>Fusarium burgessii species complex</taxon>
    </lineage>
</organism>
<accession>A0A9P5AJH4</accession>
<dbReference type="GO" id="GO:0004497">
    <property type="term" value="F:monooxygenase activity"/>
    <property type="evidence" value="ECO:0007669"/>
    <property type="project" value="UniProtKB-KW"/>
</dbReference>
<evidence type="ECO:0000256" key="1">
    <source>
        <dbReference type="ARBA" id="ARBA00022617"/>
    </source>
</evidence>
<dbReference type="AlphaFoldDB" id="A0A9P5AJH4"/>
<dbReference type="InterPro" id="IPR001128">
    <property type="entry name" value="Cyt_P450"/>
</dbReference>
<dbReference type="SUPFAM" id="SSF48264">
    <property type="entry name" value="Cytochrome P450"/>
    <property type="match status" value="1"/>
</dbReference>
<dbReference type="PANTHER" id="PTHR24305:SF103">
    <property type="entry name" value="P450, PUTATIVE (EUROFUNG)-RELATED"/>
    <property type="match status" value="1"/>
</dbReference>
<gene>
    <name evidence="5" type="ORF">FBEOM_6542</name>
</gene>
<reference evidence="5" key="2">
    <citation type="submission" date="2020-02" db="EMBL/GenBank/DDBJ databases">
        <title>Identification and distribution of gene clusters putatively required for synthesis of sphingolipid metabolism inhibitors in phylogenetically diverse species of the filamentous fungus Fusarium.</title>
        <authorList>
            <person name="Kim H.-S."/>
            <person name="Busman M."/>
            <person name="Brown D.W."/>
            <person name="Divon H."/>
            <person name="Uhlig S."/>
            <person name="Proctor R.H."/>
        </authorList>
    </citation>
    <scope>NUCLEOTIDE SEQUENCE</scope>
    <source>
        <strain evidence="5">NRRL 25174</strain>
    </source>
</reference>
<evidence type="ECO:0000313" key="5">
    <source>
        <dbReference type="EMBL" id="KAF4339548.1"/>
    </source>
</evidence>
<keyword evidence="2" id="KW-0479">Metal-binding</keyword>
<dbReference type="GO" id="GO:0005506">
    <property type="term" value="F:iron ion binding"/>
    <property type="evidence" value="ECO:0007669"/>
    <property type="project" value="InterPro"/>
</dbReference>
<dbReference type="InterPro" id="IPR002401">
    <property type="entry name" value="Cyt_P450_E_grp-I"/>
</dbReference>
<keyword evidence="1" id="KW-0349">Heme</keyword>
<keyword evidence="5" id="KW-0503">Monooxygenase</keyword>
<dbReference type="OrthoDB" id="1470350at2759"/>
<dbReference type="PRINTS" id="PR00463">
    <property type="entry name" value="EP450I"/>
</dbReference>
<dbReference type="EMBL" id="PVQB02000279">
    <property type="protein sequence ID" value="KAF4339548.1"/>
    <property type="molecule type" value="Genomic_DNA"/>
</dbReference>
<dbReference type="PANTHER" id="PTHR24305">
    <property type="entry name" value="CYTOCHROME P450"/>
    <property type="match status" value="1"/>
</dbReference>
<keyword evidence="4" id="KW-0472">Membrane</keyword>
<protein>
    <submittedName>
        <fullName evidence="5">Cytochrome P450 monooxygenase</fullName>
    </submittedName>
</protein>
<dbReference type="Pfam" id="PF00067">
    <property type="entry name" value="p450"/>
    <property type="match status" value="1"/>
</dbReference>
<dbReference type="GO" id="GO:0020037">
    <property type="term" value="F:heme binding"/>
    <property type="evidence" value="ECO:0007669"/>
    <property type="project" value="InterPro"/>
</dbReference>
<evidence type="ECO:0000256" key="4">
    <source>
        <dbReference type="SAM" id="Phobius"/>
    </source>
</evidence>
<keyword evidence="5" id="KW-0560">Oxidoreductase</keyword>
<dbReference type="Proteomes" id="UP000730481">
    <property type="component" value="Unassembled WGS sequence"/>
</dbReference>
<keyword evidence="6" id="KW-1185">Reference proteome</keyword>